<evidence type="ECO:0000313" key="2">
    <source>
        <dbReference type="Proteomes" id="UP000198460"/>
    </source>
</evidence>
<evidence type="ECO:0000313" key="1">
    <source>
        <dbReference type="EMBL" id="SMG00504.1"/>
    </source>
</evidence>
<proteinExistence type="predicted"/>
<dbReference type="Proteomes" id="UP000198460">
    <property type="component" value="Unassembled WGS sequence"/>
</dbReference>
<reference evidence="1 2" key="1">
    <citation type="submission" date="2017-04" db="EMBL/GenBank/DDBJ databases">
        <authorList>
            <person name="Afonso C.L."/>
            <person name="Miller P.J."/>
            <person name="Scott M.A."/>
            <person name="Spackman E."/>
            <person name="Goraichik I."/>
            <person name="Dimitrov K.M."/>
            <person name="Suarez D.L."/>
            <person name="Swayne D.E."/>
        </authorList>
    </citation>
    <scope>NUCLEOTIDE SEQUENCE [LARGE SCALE GENOMIC DNA]</scope>
    <source>
        <strain evidence="1">LMG 28154</strain>
    </source>
</reference>
<dbReference type="AlphaFoldDB" id="A0A238H5J7"/>
<accession>A0A238H5J7</accession>
<name>A0A238H5J7_9BURK</name>
<protein>
    <submittedName>
        <fullName evidence="1">Uncharacterized protein</fullName>
    </submittedName>
</protein>
<sequence length="38" mass="4465">MRRRAGWRQANSSIGWRRGVTGRRCGVCRRAITHALRR</sequence>
<organism evidence="1 2">
    <name type="scientific">Burkholderia singularis</name>
    <dbReference type="NCBI Taxonomy" id="1503053"/>
    <lineage>
        <taxon>Bacteria</taxon>
        <taxon>Pseudomonadati</taxon>
        <taxon>Pseudomonadota</taxon>
        <taxon>Betaproteobacteria</taxon>
        <taxon>Burkholderiales</taxon>
        <taxon>Burkholderiaceae</taxon>
        <taxon>Burkholderia</taxon>
        <taxon>pseudomallei group</taxon>
    </lineage>
</organism>
<gene>
    <name evidence="1" type="ORF">BSIN_3634</name>
</gene>
<dbReference type="EMBL" id="FXAN01000056">
    <property type="protein sequence ID" value="SMG00504.1"/>
    <property type="molecule type" value="Genomic_DNA"/>
</dbReference>